<feature type="region of interest" description="Disordered" evidence="1">
    <location>
        <begin position="192"/>
        <end position="239"/>
    </location>
</feature>
<feature type="region of interest" description="Disordered" evidence="1">
    <location>
        <begin position="328"/>
        <end position="356"/>
    </location>
</feature>
<reference evidence="3" key="1">
    <citation type="journal article" date="2014" name="Genome Announc.">
        <title>Genome sequence and annotation of Acremonium chrysogenum, producer of the beta-lactam antibiotic cephalosporin C.</title>
        <authorList>
            <person name="Terfehr D."/>
            <person name="Dahlmann T.A."/>
            <person name="Specht T."/>
            <person name="Zadra I."/>
            <person name="Kuernsteiner H."/>
            <person name="Kueck U."/>
        </authorList>
    </citation>
    <scope>NUCLEOTIDE SEQUENCE [LARGE SCALE GENOMIC DNA]</scope>
    <source>
        <strain evidence="3">ATCC 11550 / CBS 779.69 / DSM 880 / IAM 14645 / JCM 23072 / IMI 49137</strain>
    </source>
</reference>
<dbReference type="EMBL" id="JPKY01000121">
    <property type="protein sequence ID" value="KFH41628.1"/>
    <property type="molecule type" value="Genomic_DNA"/>
</dbReference>
<dbReference type="OrthoDB" id="3903267at2759"/>
<feature type="region of interest" description="Disordered" evidence="1">
    <location>
        <begin position="1"/>
        <end position="66"/>
    </location>
</feature>
<organism evidence="2 3">
    <name type="scientific">Hapsidospora chrysogenum (strain ATCC 11550 / CBS 779.69 / DSM 880 / IAM 14645 / JCM 23072 / IMI 49137)</name>
    <name type="common">Acremonium chrysogenum</name>
    <dbReference type="NCBI Taxonomy" id="857340"/>
    <lineage>
        <taxon>Eukaryota</taxon>
        <taxon>Fungi</taxon>
        <taxon>Dikarya</taxon>
        <taxon>Ascomycota</taxon>
        <taxon>Pezizomycotina</taxon>
        <taxon>Sordariomycetes</taxon>
        <taxon>Hypocreomycetidae</taxon>
        <taxon>Hypocreales</taxon>
        <taxon>Bionectriaceae</taxon>
        <taxon>Hapsidospora</taxon>
    </lineage>
</organism>
<name>A0A086SWZ6_HAPC1</name>
<accession>A0A086SWZ6</accession>
<feature type="compositionally biased region" description="Polar residues" evidence="1">
    <location>
        <begin position="23"/>
        <end position="37"/>
    </location>
</feature>
<keyword evidence="3" id="KW-1185">Reference proteome</keyword>
<dbReference type="HOGENOM" id="CLU_597403_0_0_1"/>
<sequence>MGSGKRGATKADTSPAKARRSPSKTIKSEGSFTATPRSTRKKGAVRENNTFSSSLPNEEQRRSNGRVAGRSLIVWGRPRMAEKLLLHIQYECARHKVNIPWDAIAHRLHPGSSGTAVMQHLNRLRKELIAEGHLVPPMPIRPAAGETSDQEIRGYVRLDMDGDDKKTTRPVRFDEGLDDRKFSLPDAYIEEAEEAEEGNEPEYHTPTRGTSEDGGHGKNPDSPTPIGRSHLPTSVGRRPTMSFRSELENGCRYQSPVAMNGLGEDTIGVDDGHLDPDVSMYASPEVRVDRDRCVQNGTGVPGVPCGMANGGIYPPPAHFRAAVGSEHHQPTYSYGSSLEPSAAQAQAQTHAHSETGVPASGLRLPFECYTHFPCGFTPWQVGHSFSPLSFYPVTGHERWEEKPAQEPMGTKVELSSPELVSSFETKLAESRMEDLIAKHGNESEIIETIDPADTIRL</sequence>
<feature type="compositionally biased region" description="Polar residues" evidence="1">
    <location>
        <begin position="330"/>
        <end position="339"/>
    </location>
</feature>
<feature type="compositionally biased region" description="Basic and acidic residues" evidence="1">
    <location>
        <begin position="201"/>
        <end position="219"/>
    </location>
</feature>
<protein>
    <submittedName>
        <fullName evidence="2">Uncharacterized protein</fullName>
    </submittedName>
</protein>
<dbReference type="AlphaFoldDB" id="A0A086SWZ6"/>
<evidence type="ECO:0000313" key="2">
    <source>
        <dbReference type="EMBL" id="KFH41628.1"/>
    </source>
</evidence>
<dbReference type="Proteomes" id="UP000029964">
    <property type="component" value="Unassembled WGS sequence"/>
</dbReference>
<proteinExistence type="predicted"/>
<feature type="compositionally biased region" description="Polar residues" evidence="1">
    <location>
        <begin position="47"/>
        <end position="57"/>
    </location>
</feature>
<comment type="caution">
    <text evidence="2">The sequence shown here is derived from an EMBL/GenBank/DDBJ whole genome shotgun (WGS) entry which is preliminary data.</text>
</comment>
<evidence type="ECO:0000313" key="3">
    <source>
        <dbReference type="Proteomes" id="UP000029964"/>
    </source>
</evidence>
<gene>
    <name evidence="2" type="ORF">ACRE_076600</name>
</gene>
<dbReference type="STRING" id="857340.A0A086SWZ6"/>
<feature type="region of interest" description="Disordered" evidence="1">
    <location>
        <begin position="157"/>
        <end position="177"/>
    </location>
</feature>
<evidence type="ECO:0000256" key="1">
    <source>
        <dbReference type="SAM" id="MobiDB-lite"/>
    </source>
</evidence>